<dbReference type="Proteomes" id="UP001593940">
    <property type="component" value="Unassembled WGS sequence"/>
</dbReference>
<dbReference type="RefSeq" id="WP_377028547.1">
    <property type="nucleotide sequence ID" value="NZ_JBHOMY010000002.1"/>
</dbReference>
<proteinExistence type="predicted"/>
<evidence type="ECO:0000313" key="2">
    <source>
        <dbReference type="EMBL" id="MFC1455202.1"/>
    </source>
</evidence>
<reference evidence="2 3" key="1">
    <citation type="submission" date="2024-09" db="EMBL/GenBank/DDBJ databases">
        <title>Nodulacao em especies de Leguminosae Basais da Amazonia e Caracterizacao dos Rizobios e Bacterias Associadas aos Nodulos.</title>
        <authorList>
            <person name="Jambeiro I.C.A."/>
            <person name="Lopes I.S."/>
            <person name="Aguiar E.R.G.R."/>
            <person name="Santos A.F.J."/>
            <person name="Dos Santos J.M.F."/>
            <person name="Gross E."/>
        </authorList>
    </citation>
    <scope>NUCLEOTIDE SEQUENCE [LARGE SCALE GENOMIC DNA]</scope>
    <source>
        <strain evidence="2 3">BRUESC1165</strain>
    </source>
</reference>
<keyword evidence="3" id="KW-1185">Reference proteome</keyword>
<accession>A0ABV6Y1Q7</accession>
<evidence type="ECO:0000259" key="1">
    <source>
        <dbReference type="Pfam" id="PF12146"/>
    </source>
</evidence>
<dbReference type="EMBL" id="JBHOMY010000002">
    <property type="protein sequence ID" value="MFC1455202.1"/>
    <property type="molecule type" value="Genomic_DNA"/>
</dbReference>
<evidence type="ECO:0000313" key="3">
    <source>
        <dbReference type="Proteomes" id="UP001593940"/>
    </source>
</evidence>
<name>A0ABV6Y1Q7_9HYPH</name>
<organism evidence="2 3">
    <name type="scientific">Microvirga arabica</name>
    <dbReference type="NCBI Taxonomy" id="1128671"/>
    <lineage>
        <taxon>Bacteria</taxon>
        <taxon>Pseudomonadati</taxon>
        <taxon>Pseudomonadota</taxon>
        <taxon>Alphaproteobacteria</taxon>
        <taxon>Hyphomicrobiales</taxon>
        <taxon>Methylobacteriaceae</taxon>
        <taxon>Microvirga</taxon>
    </lineage>
</organism>
<dbReference type="Pfam" id="PF12146">
    <property type="entry name" value="Hydrolase_4"/>
    <property type="match status" value="1"/>
</dbReference>
<protein>
    <submittedName>
        <fullName evidence="2">Alpha/beta hydrolase</fullName>
    </submittedName>
</protein>
<dbReference type="Gene3D" id="3.40.50.1820">
    <property type="entry name" value="alpha/beta hydrolase"/>
    <property type="match status" value="1"/>
</dbReference>
<sequence length="287" mass="31404">MTMKANEEFLDRDNGARIFVRSWHPPGPPRAVVAICHGVKSHSGYYHWIAEQLVANGLAVYALDLRGRGRSGGERFFVEDVSEYVDDVSALIEMAGRREGNLPLFLLGHSAGGVVSSTYVLDNQERLAGFICESFAYQVYAPGLLLTIIKAISRIVPRLRVLRLKNRDFSRDPAVVAAMDADPLIAGEAQPIATVAALSRANDRLKAGFASIKLPVFILHGTEDKVTRPSGSLEFHELAGATDKTLKLYDGHSHDLFNDFGRKRVLADVVAWINARLPAAKRLSAVG</sequence>
<dbReference type="InterPro" id="IPR051044">
    <property type="entry name" value="MAG_DAG_Lipase"/>
</dbReference>
<dbReference type="GO" id="GO:0016787">
    <property type="term" value="F:hydrolase activity"/>
    <property type="evidence" value="ECO:0007669"/>
    <property type="project" value="UniProtKB-KW"/>
</dbReference>
<dbReference type="SUPFAM" id="SSF53474">
    <property type="entry name" value="alpha/beta-Hydrolases"/>
    <property type="match status" value="1"/>
</dbReference>
<comment type="caution">
    <text evidence="2">The sequence shown here is derived from an EMBL/GenBank/DDBJ whole genome shotgun (WGS) entry which is preliminary data.</text>
</comment>
<dbReference type="PANTHER" id="PTHR11614">
    <property type="entry name" value="PHOSPHOLIPASE-RELATED"/>
    <property type="match status" value="1"/>
</dbReference>
<dbReference type="InterPro" id="IPR029058">
    <property type="entry name" value="AB_hydrolase_fold"/>
</dbReference>
<gene>
    <name evidence="2" type="ORF">ACETIH_00285</name>
</gene>
<feature type="domain" description="Serine aminopeptidase S33" evidence="1">
    <location>
        <begin position="28"/>
        <end position="259"/>
    </location>
</feature>
<keyword evidence="2" id="KW-0378">Hydrolase</keyword>
<dbReference type="InterPro" id="IPR022742">
    <property type="entry name" value="Hydrolase_4"/>
</dbReference>